<keyword evidence="9" id="KW-1185">Reference proteome</keyword>
<dbReference type="Pfam" id="PF09924">
    <property type="entry name" value="LPG_synthase_C"/>
    <property type="match status" value="1"/>
</dbReference>
<feature type="transmembrane region" description="Helical" evidence="6">
    <location>
        <begin position="195"/>
        <end position="220"/>
    </location>
</feature>
<protein>
    <submittedName>
        <fullName evidence="8">DUF2156 domain-containing protein</fullName>
    </submittedName>
</protein>
<feature type="transmembrane region" description="Helical" evidence="6">
    <location>
        <begin position="281"/>
        <end position="299"/>
    </location>
</feature>
<keyword evidence="5 6" id="KW-0472">Membrane</keyword>
<evidence type="ECO:0000256" key="6">
    <source>
        <dbReference type="SAM" id="Phobius"/>
    </source>
</evidence>
<accession>A0ABY2XBY6</accession>
<dbReference type="InterPro" id="IPR051211">
    <property type="entry name" value="PG_lysyltransferase"/>
</dbReference>
<comment type="caution">
    <text evidence="8">The sequence shown here is derived from an EMBL/GenBank/DDBJ whole genome shotgun (WGS) entry which is preliminary data.</text>
</comment>
<reference evidence="8 9" key="1">
    <citation type="submission" date="2019-05" db="EMBL/GenBank/DDBJ databases">
        <title>Marivita sp. nov. isolated from sea sediment.</title>
        <authorList>
            <person name="Kim W."/>
        </authorList>
    </citation>
    <scope>NUCLEOTIDE SEQUENCE [LARGE SCALE GENOMIC DNA]</scope>
    <source>
        <strain evidence="8 9">CAU 1492</strain>
    </source>
</reference>
<feature type="transmembrane region" description="Helical" evidence="6">
    <location>
        <begin position="15"/>
        <end position="33"/>
    </location>
</feature>
<name>A0ABY2XBY6_9RHOB</name>
<dbReference type="SUPFAM" id="SSF55729">
    <property type="entry name" value="Acyl-CoA N-acyltransferases (Nat)"/>
    <property type="match status" value="1"/>
</dbReference>
<dbReference type="EMBL" id="VCPC01000002">
    <property type="protein sequence ID" value="TMV13384.1"/>
    <property type="molecule type" value="Genomic_DNA"/>
</dbReference>
<keyword evidence="2" id="KW-1003">Cell membrane</keyword>
<organism evidence="8 9">
    <name type="scientific">Arenibacterium halophilum</name>
    <dbReference type="NCBI Taxonomy" id="2583821"/>
    <lineage>
        <taxon>Bacteria</taxon>
        <taxon>Pseudomonadati</taxon>
        <taxon>Pseudomonadota</taxon>
        <taxon>Alphaproteobacteria</taxon>
        <taxon>Rhodobacterales</taxon>
        <taxon>Paracoccaceae</taxon>
        <taxon>Arenibacterium</taxon>
    </lineage>
</organism>
<dbReference type="RefSeq" id="WP_138863940.1">
    <property type="nucleotide sequence ID" value="NZ_VCPC01000002.1"/>
</dbReference>
<evidence type="ECO:0000256" key="5">
    <source>
        <dbReference type="ARBA" id="ARBA00023136"/>
    </source>
</evidence>
<keyword evidence="4 6" id="KW-1133">Transmembrane helix</keyword>
<evidence type="ECO:0000256" key="4">
    <source>
        <dbReference type="ARBA" id="ARBA00022989"/>
    </source>
</evidence>
<comment type="subcellular location">
    <subcellularLocation>
        <location evidence="1">Cell membrane</location>
        <topology evidence="1">Multi-pass membrane protein</topology>
    </subcellularLocation>
</comment>
<gene>
    <name evidence="8" type="ORF">FGK64_11590</name>
</gene>
<evidence type="ECO:0000259" key="7">
    <source>
        <dbReference type="Pfam" id="PF09924"/>
    </source>
</evidence>
<dbReference type="InterPro" id="IPR024320">
    <property type="entry name" value="LPG_synthase_C"/>
</dbReference>
<dbReference type="InterPro" id="IPR016181">
    <property type="entry name" value="Acyl_CoA_acyltransferase"/>
</dbReference>
<feature type="transmembrane region" description="Helical" evidence="6">
    <location>
        <begin position="159"/>
        <end position="183"/>
    </location>
</feature>
<dbReference type="PANTHER" id="PTHR34697">
    <property type="entry name" value="PHOSPHATIDYLGLYCEROL LYSYLTRANSFERASE"/>
    <property type="match status" value="1"/>
</dbReference>
<dbReference type="Proteomes" id="UP001191082">
    <property type="component" value="Unassembled WGS sequence"/>
</dbReference>
<proteinExistence type="predicted"/>
<evidence type="ECO:0000313" key="8">
    <source>
        <dbReference type="EMBL" id="TMV13384.1"/>
    </source>
</evidence>
<feature type="transmembrane region" description="Helical" evidence="6">
    <location>
        <begin position="130"/>
        <end position="153"/>
    </location>
</feature>
<evidence type="ECO:0000256" key="2">
    <source>
        <dbReference type="ARBA" id="ARBA00022475"/>
    </source>
</evidence>
<feature type="transmembrane region" description="Helical" evidence="6">
    <location>
        <begin position="226"/>
        <end position="244"/>
    </location>
</feature>
<sequence>MTSRTAFASRVAPLAARYLVPLGLTALCLYLVVRQIGPIDAGAVWRQMQGQGAHAWMGAIAATVISFWSLGRYDAIAHRHLGTDIRARSASRAGVCAIAFSQTVGFGLLTGSFARWRMLRGLSPATAAKLTGFVAVTFLGALGFVISLVWLVIPLVPGFALLASAGLALSLGLVALAFLRPVARFGALRLPLPSLPAIAAMGLWAIVDTFAACIALYFLIPDHVPLVLSTLLPAFLIALGVALVSGTPAGVGPFELTLLMLLPSVPADSLVAGILAFRIVYYLAPALIAGAVLLFIVPLRTSVRHVEAAAPTGPFPGDLARAETQVIRQNGGRVVGDHVSRIAVVSLPQVAVGLFDPVGGDPGHAIRRVIDTARRENRVACLYKCSGQTAARARRDGWLPVRFAREALLFPARFSLDTPARRQLRRKIRQADKAGIRIERAGPVQPVAEMTRVDAEWQVRQGRARGITMGRYDPYYVACQIVFLAWKDDELIGFASFHESPREWCLDLMRTTDSAPDGTMHALINAAIAEAASAQIPALSLAAVPDLPLRGMQETGLVRFKRAFAPVWKPMYLCAPDPTSLVLAAADIARAVHWPEALAPAVDPFAPDPAPRKFGFALLRRS</sequence>
<feature type="domain" description="Phosphatidylglycerol lysyltransferase C-terminal" evidence="7">
    <location>
        <begin position="347"/>
        <end position="575"/>
    </location>
</feature>
<evidence type="ECO:0000256" key="1">
    <source>
        <dbReference type="ARBA" id="ARBA00004651"/>
    </source>
</evidence>
<keyword evidence="3 6" id="KW-0812">Transmembrane</keyword>
<feature type="transmembrane region" description="Helical" evidence="6">
    <location>
        <begin position="53"/>
        <end position="70"/>
    </location>
</feature>
<evidence type="ECO:0000313" key="9">
    <source>
        <dbReference type="Proteomes" id="UP001191082"/>
    </source>
</evidence>
<dbReference type="PANTHER" id="PTHR34697:SF2">
    <property type="entry name" value="PHOSPHATIDYLGLYCEROL LYSYLTRANSFERASE"/>
    <property type="match status" value="1"/>
</dbReference>
<dbReference type="Gene3D" id="3.40.630.30">
    <property type="match status" value="1"/>
</dbReference>
<feature type="transmembrane region" description="Helical" evidence="6">
    <location>
        <begin position="90"/>
        <end position="109"/>
    </location>
</feature>
<evidence type="ECO:0000256" key="3">
    <source>
        <dbReference type="ARBA" id="ARBA00022692"/>
    </source>
</evidence>